<name>A0A0K2TAH4_LEPSM</name>
<dbReference type="AlphaFoldDB" id="A0A0K2TAH4"/>
<accession>A0A0K2TAH4</accession>
<evidence type="ECO:0000313" key="1">
    <source>
        <dbReference type="EMBL" id="CDW22567.1"/>
    </source>
</evidence>
<dbReference type="EMBL" id="HACA01005206">
    <property type="protein sequence ID" value="CDW22567.1"/>
    <property type="molecule type" value="Transcribed_RNA"/>
</dbReference>
<reference evidence="1" key="1">
    <citation type="submission" date="2014-05" db="EMBL/GenBank/DDBJ databases">
        <authorList>
            <person name="Chronopoulou M."/>
        </authorList>
    </citation>
    <scope>NUCLEOTIDE SEQUENCE</scope>
    <source>
        <tissue evidence="1">Whole organism</tissue>
    </source>
</reference>
<organism evidence="1">
    <name type="scientific">Lepeophtheirus salmonis</name>
    <name type="common">Salmon louse</name>
    <name type="synonym">Caligus salmonis</name>
    <dbReference type="NCBI Taxonomy" id="72036"/>
    <lineage>
        <taxon>Eukaryota</taxon>
        <taxon>Metazoa</taxon>
        <taxon>Ecdysozoa</taxon>
        <taxon>Arthropoda</taxon>
        <taxon>Crustacea</taxon>
        <taxon>Multicrustacea</taxon>
        <taxon>Hexanauplia</taxon>
        <taxon>Copepoda</taxon>
        <taxon>Siphonostomatoida</taxon>
        <taxon>Caligidae</taxon>
        <taxon>Lepeophtheirus</taxon>
    </lineage>
</organism>
<sequence>MRRSSTKRTFIVVQKIRDL</sequence>
<proteinExistence type="predicted"/>
<protein>
    <submittedName>
        <fullName evidence="1">Uncharacterized protein</fullName>
    </submittedName>
</protein>